<feature type="binding site" evidence="9">
    <location>
        <position position="334"/>
    </location>
    <ligand>
        <name>Zn(2+)</name>
        <dbReference type="ChEBI" id="CHEBI:29105"/>
        <label>2</label>
        <note>catalytic</note>
    </ligand>
</feature>
<reference evidence="13" key="1">
    <citation type="submission" date="2013-10" db="EMBL/GenBank/DDBJ databases">
        <title>Genome sequencing of Onchocerca volvulus.</title>
        <authorList>
            <person name="Cotton J."/>
            <person name="Tsai J."/>
            <person name="Stanley E."/>
            <person name="Tracey A."/>
            <person name="Holroyd N."/>
            <person name="Lustigman S."/>
            <person name="Berriman M."/>
        </authorList>
    </citation>
    <scope>NUCLEOTIDE SEQUENCE</scope>
</reference>
<feature type="binding site" evidence="9">
    <location>
        <position position="328"/>
    </location>
    <ligand>
        <name>Zn(2+)</name>
        <dbReference type="ChEBI" id="CHEBI:29105"/>
        <label>2</label>
        <note>catalytic</note>
    </ligand>
</feature>
<dbReference type="PANTHER" id="PTHR10201">
    <property type="entry name" value="MATRIX METALLOPROTEINASE"/>
    <property type="match status" value="1"/>
</dbReference>
<dbReference type="OMA" id="IRHASEY"/>
<dbReference type="SMART" id="SM00235">
    <property type="entry name" value="ZnMc"/>
    <property type="match status" value="1"/>
</dbReference>
<feature type="region of interest" description="Disordered" evidence="10">
    <location>
        <begin position="146"/>
        <end position="168"/>
    </location>
</feature>
<evidence type="ECO:0000256" key="4">
    <source>
        <dbReference type="ARBA" id="ARBA00022729"/>
    </source>
</evidence>
<evidence type="ECO:0000256" key="1">
    <source>
        <dbReference type="ARBA" id="ARBA00010370"/>
    </source>
</evidence>
<evidence type="ECO:0000313" key="13">
    <source>
        <dbReference type="Proteomes" id="UP000024404"/>
    </source>
</evidence>
<comment type="cofactor">
    <cofactor evidence="9">
        <name>Ca(2+)</name>
        <dbReference type="ChEBI" id="CHEBI:29108"/>
    </cofactor>
    <text evidence="9">Can bind about 5 Ca(2+) ions per subunit.</text>
</comment>
<feature type="binding site" evidence="9">
    <location>
        <position position="324"/>
    </location>
    <ligand>
        <name>Zn(2+)</name>
        <dbReference type="ChEBI" id="CHEBI:29105"/>
        <label>2</label>
        <note>catalytic</note>
    </ligand>
</feature>
<dbReference type="SUPFAM" id="SSF55486">
    <property type="entry name" value="Metalloproteases ('zincins'), catalytic domain"/>
    <property type="match status" value="1"/>
</dbReference>
<accession>A0A8R1U2B7</accession>
<keyword evidence="4" id="KW-0732">Signal</keyword>
<comment type="similarity">
    <text evidence="1">Belongs to the peptidase M10A family.</text>
</comment>
<keyword evidence="9" id="KW-0106">Calcium</keyword>
<feature type="binding site" evidence="9">
    <location>
        <position position="272"/>
    </location>
    <ligand>
        <name>Ca(2+)</name>
        <dbReference type="ChEBI" id="CHEBI:29108"/>
        <label>3</label>
    </ligand>
</feature>
<dbReference type="InterPro" id="IPR006026">
    <property type="entry name" value="Peptidase_Metallo"/>
</dbReference>
<dbReference type="PANTHER" id="PTHR10201:SF291">
    <property type="entry name" value="MATRIX METALLOPROTEINASE 1, ISOFORM C-RELATED"/>
    <property type="match status" value="1"/>
</dbReference>
<feature type="binding site" evidence="9">
    <location>
        <position position="267"/>
    </location>
    <ligand>
        <name>Zn(2+)</name>
        <dbReference type="ChEBI" id="CHEBI:29105"/>
        <label>1</label>
    </ligand>
</feature>
<dbReference type="EMBL" id="CMVM020000261">
    <property type="status" value="NOT_ANNOTATED_CDS"/>
    <property type="molecule type" value="Genomic_DNA"/>
</dbReference>
<dbReference type="GO" id="GO:0006508">
    <property type="term" value="P:proteolysis"/>
    <property type="evidence" value="ECO:0007669"/>
    <property type="project" value="UniProtKB-KW"/>
</dbReference>
<feature type="binding site" evidence="9">
    <location>
        <position position="305"/>
    </location>
    <ligand>
        <name>Ca(2+)</name>
        <dbReference type="ChEBI" id="CHEBI:29108"/>
        <label>3</label>
    </ligand>
</feature>
<keyword evidence="2" id="KW-0645">Protease</keyword>
<dbReference type="GO" id="GO:0030198">
    <property type="term" value="P:extracellular matrix organization"/>
    <property type="evidence" value="ECO:0007669"/>
    <property type="project" value="TreeGrafter"/>
</dbReference>
<dbReference type="GO" id="GO:0031012">
    <property type="term" value="C:extracellular matrix"/>
    <property type="evidence" value="ECO:0007669"/>
    <property type="project" value="InterPro"/>
</dbReference>
<evidence type="ECO:0000259" key="11">
    <source>
        <dbReference type="SMART" id="SM00235"/>
    </source>
</evidence>
<keyword evidence="3 9" id="KW-0479">Metal-binding</keyword>
<feature type="binding site" evidence="9">
    <location>
        <position position="212"/>
    </location>
    <ligand>
        <name>Ca(2+)</name>
        <dbReference type="ChEBI" id="CHEBI:29108"/>
        <label>1</label>
    </ligand>
</feature>
<dbReference type="Proteomes" id="UP000024404">
    <property type="component" value="Unassembled WGS sequence"/>
</dbReference>
<dbReference type="PRINTS" id="PR00138">
    <property type="entry name" value="MATRIXIN"/>
</dbReference>
<keyword evidence="5" id="KW-0378">Hydrolase</keyword>
<proteinExistence type="inferred from homology"/>
<dbReference type="AlphaFoldDB" id="A0A8R1U2B7"/>
<keyword evidence="7" id="KW-0482">Metalloprotease</keyword>
<dbReference type="InterPro" id="IPR024079">
    <property type="entry name" value="MetalloPept_cat_dom_sf"/>
</dbReference>
<feature type="binding site" evidence="9">
    <location>
        <position position="255"/>
    </location>
    <ligand>
        <name>Ca(2+)</name>
        <dbReference type="ChEBI" id="CHEBI:29108"/>
        <label>2</label>
    </ligand>
</feature>
<comment type="cofactor">
    <cofactor evidence="9">
        <name>Zn(2+)</name>
        <dbReference type="ChEBI" id="CHEBI:29105"/>
    </cofactor>
    <text evidence="9">Binds 2 Zn(2+) ions per subunit.</text>
</comment>
<feature type="binding site" evidence="9">
    <location>
        <position position="342"/>
    </location>
    <ligand>
        <name>Zn(2+)</name>
        <dbReference type="ChEBI" id="CHEBI:29105"/>
        <label>2</label>
        <note>catalytic</note>
    </ligand>
</feature>
<evidence type="ECO:0000313" key="12">
    <source>
        <dbReference type="EnsemblMetazoa" id="OVOC9290.1"/>
    </source>
</evidence>
<dbReference type="GO" id="GO:0030574">
    <property type="term" value="P:collagen catabolic process"/>
    <property type="evidence" value="ECO:0007669"/>
    <property type="project" value="TreeGrafter"/>
</dbReference>
<evidence type="ECO:0000256" key="8">
    <source>
        <dbReference type="PIRSR" id="PIRSR621190-1"/>
    </source>
</evidence>
<dbReference type="Pfam" id="PF00413">
    <property type="entry name" value="Peptidase_M10"/>
    <property type="match status" value="1"/>
</dbReference>
<sequence length="563" mass="66459">MHEVLMEMDHIIYHRSSADNQTALCVSLYYRWIFTVSHIIRLKFYWPEIGLWLRDFKAFSNYYFYCYYCQHYCNHSYRYILVFILFLATTAKSHPLSRPTTFQLHGDDLHMAIDVINDQQQLINNYHSTHNLDTLTYTVNNNNINIDNDDNNNDGNNSGDDLNDNDMQRHHRTMQIVRRRKRFATAQTSRWDKMTSDYVLKLKWFISRYTRDISRSEIRSVIRKSFAMWSTQTIINSIPSVKLQFEEAAYEDDADIVILWAEGDHGDAYKFDGTGNHTNILAHTFYPTYQEDGRLNGDIHLDDAEKWISDSRGDGTSFPNVFIHEIGHSLGLGHSKRADAIMYPIYKKDMIDNASFDLDDKCALNWNYIGPTNLCLFVWLMSEILPRQIEHKVNDYASGVDFNIIQKLTDDENSQSKINVFKEQLQESRIPLCCDDNKVREKFERLLEKKLDFSIRHASEYGDVMCNFLAGLRERTDGYGIDKLFDQATLQVSSVDYLRILSQPLRFPLRRKQRRLHSERHHHTREICDILFFFTSFLFSHERYQSILLVRTDYVVSMPDEKL</sequence>
<feature type="binding site" evidence="9">
    <location>
        <position position="303"/>
    </location>
    <ligand>
        <name>Ca(2+)</name>
        <dbReference type="ChEBI" id="CHEBI:29108"/>
        <label>1</label>
    </ligand>
</feature>
<evidence type="ECO:0000256" key="10">
    <source>
        <dbReference type="SAM" id="MobiDB-lite"/>
    </source>
</evidence>
<dbReference type="EnsemblMetazoa" id="OVOC9290.1">
    <property type="protein sequence ID" value="OVOC9290.1"/>
    <property type="gene ID" value="WBGene00246099"/>
</dbReference>
<reference evidence="12" key="2">
    <citation type="submission" date="2022-06" db="UniProtKB">
        <authorList>
            <consortium name="EnsemblMetazoa"/>
        </authorList>
    </citation>
    <scope>IDENTIFICATION</scope>
</reference>
<feature type="domain" description="Peptidase metallopeptidase" evidence="11">
    <location>
        <begin position="187"/>
        <end position="370"/>
    </location>
</feature>
<feature type="binding site" evidence="9">
    <location>
        <position position="283"/>
    </location>
    <ligand>
        <name>Zn(2+)</name>
        <dbReference type="ChEBI" id="CHEBI:29105"/>
        <label>1</label>
    </ligand>
</feature>
<evidence type="ECO:0000256" key="5">
    <source>
        <dbReference type="ARBA" id="ARBA00022801"/>
    </source>
</evidence>
<dbReference type="InterPro" id="IPR001818">
    <property type="entry name" value="Pept_M10_metallopeptidase"/>
</dbReference>
<feature type="binding site" evidence="9">
    <location>
        <position position="302"/>
    </location>
    <ligand>
        <name>Ca(2+)</name>
        <dbReference type="ChEBI" id="CHEBI:29108"/>
        <label>3</label>
    </ligand>
</feature>
<dbReference type="GO" id="GO:0008270">
    <property type="term" value="F:zinc ion binding"/>
    <property type="evidence" value="ECO:0007669"/>
    <property type="project" value="InterPro"/>
</dbReference>
<feature type="binding site" evidence="9">
    <location>
        <position position="298"/>
    </location>
    <ligand>
        <name>Ca(2+)</name>
        <dbReference type="ChEBI" id="CHEBI:29108"/>
        <label>2</label>
    </ligand>
</feature>
<protein>
    <submittedName>
        <fullName evidence="12">ZnMc domain-containing protein</fullName>
    </submittedName>
</protein>
<evidence type="ECO:0000256" key="9">
    <source>
        <dbReference type="PIRSR" id="PIRSR621190-2"/>
    </source>
</evidence>
<feature type="binding site" evidence="9">
    <location>
        <position position="305"/>
    </location>
    <ligand>
        <name>Ca(2+)</name>
        <dbReference type="ChEBI" id="CHEBI:29108"/>
        <label>1</label>
    </ligand>
</feature>
<keyword evidence="13" id="KW-1185">Reference proteome</keyword>
<name>A0A8R1U2B7_ONCVO</name>
<evidence type="ECO:0000256" key="6">
    <source>
        <dbReference type="ARBA" id="ARBA00022833"/>
    </source>
</evidence>
<evidence type="ECO:0000256" key="2">
    <source>
        <dbReference type="ARBA" id="ARBA00022670"/>
    </source>
</evidence>
<feature type="active site" evidence="8">
    <location>
        <position position="325"/>
    </location>
</feature>
<feature type="binding site" evidence="9">
    <location>
        <position position="300"/>
    </location>
    <ligand>
        <name>Zn(2+)</name>
        <dbReference type="ChEBI" id="CHEBI:29105"/>
        <label>1</label>
    </ligand>
</feature>
<dbReference type="GO" id="GO:0004222">
    <property type="term" value="F:metalloendopeptidase activity"/>
    <property type="evidence" value="ECO:0007669"/>
    <property type="project" value="InterPro"/>
</dbReference>
<dbReference type="GO" id="GO:0005615">
    <property type="term" value="C:extracellular space"/>
    <property type="evidence" value="ECO:0007669"/>
    <property type="project" value="TreeGrafter"/>
</dbReference>
<evidence type="ECO:0000256" key="3">
    <source>
        <dbReference type="ARBA" id="ARBA00022723"/>
    </source>
</evidence>
<feature type="binding site" evidence="9">
    <location>
        <position position="273"/>
    </location>
    <ligand>
        <name>Ca(2+)</name>
        <dbReference type="ChEBI" id="CHEBI:29108"/>
        <label>3</label>
    </ligand>
</feature>
<evidence type="ECO:0000256" key="7">
    <source>
        <dbReference type="ARBA" id="ARBA00023049"/>
    </source>
</evidence>
<dbReference type="InterPro" id="IPR021190">
    <property type="entry name" value="Pept_M10A"/>
</dbReference>
<dbReference type="CDD" id="cd04278">
    <property type="entry name" value="ZnMc_MMP"/>
    <property type="match status" value="1"/>
</dbReference>
<dbReference type="InterPro" id="IPR033739">
    <property type="entry name" value="M10A_MMP"/>
</dbReference>
<dbReference type="Gene3D" id="3.40.390.10">
    <property type="entry name" value="Collagenase (Catalytic Domain)"/>
    <property type="match status" value="1"/>
</dbReference>
<keyword evidence="6 9" id="KW-0862">Zinc</keyword>
<organism evidence="12 13">
    <name type="scientific">Onchocerca volvulus</name>
    <dbReference type="NCBI Taxonomy" id="6282"/>
    <lineage>
        <taxon>Eukaryota</taxon>
        <taxon>Metazoa</taxon>
        <taxon>Ecdysozoa</taxon>
        <taxon>Nematoda</taxon>
        <taxon>Chromadorea</taxon>
        <taxon>Rhabditida</taxon>
        <taxon>Spirurina</taxon>
        <taxon>Spiruromorpha</taxon>
        <taxon>Filarioidea</taxon>
        <taxon>Onchocercidae</taxon>
        <taxon>Onchocerca</taxon>
    </lineage>
</organism>
<feature type="binding site" evidence="9">
    <location>
        <position position="265"/>
    </location>
    <ligand>
        <name>Zn(2+)</name>
        <dbReference type="ChEBI" id="CHEBI:29105"/>
        <label>1</label>
    </ligand>
</feature>